<keyword evidence="2" id="KW-1185">Reference proteome</keyword>
<sequence>MVKERSKLTELEMGSAMLSETNRPHAVCVPFPAQGHVHPMLKLAKILHHKGFHVTFVNTEFNHRRLLRSQGPESLNGTSSFLFKTIPDGLPPSDADATQDVPSICDSTRKTCLAPFKDLLVELNSTSLSNVPPVTCIVSDLIMSFTLEAAKELHIPNVLFWTASASGFMGYVNYRNLIEKDIFPLKDMSYLTNGFMDTVLDWIPGMEGIRLKDMPSFIRTTDANDIMVDFALGEVENARNATALIFNTFDDVEGEILQATSPTYPPIYSIGPLQLLLNQVPLDNALSLVGSNLWKEQPGCLEWLDSKESNSVVLVNFGSVTVITDYQLVEFAWGLANSKQSFLWVIRPDLVIGESAILPPEFMTETKERSLLASWCRQEEVLSHPAIGGFLTHSGWNSTMESLCGGVPMICWPFFAEQQTNYWMCDTKWGVGMEINSDASRVEIERLVRELMNGDKGKEMKKKAMEWKLLAEKAITSPNGSSHVKMEKMINQVLLNVHQ</sequence>
<protein>
    <submittedName>
        <fullName evidence="1">Uncharacterized protein</fullName>
    </submittedName>
</protein>
<dbReference type="Proteomes" id="UP001164250">
    <property type="component" value="Chromosome 10"/>
</dbReference>
<gene>
    <name evidence="1" type="ORF">Patl1_08547</name>
</gene>
<dbReference type="EMBL" id="CM047906">
    <property type="protein sequence ID" value="KAJ0086571.1"/>
    <property type="molecule type" value="Genomic_DNA"/>
</dbReference>
<reference evidence="2" key="1">
    <citation type="journal article" date="2023" name="G3 (Bethesda)">
        <title>Genome assembly and association tests identify interacting loci associated with vigor, precocity, and sex in interspecific pistachio rootstocks.</title>
        <authorList>
            <person name="Palmer W."/>
            <person name="Jacygrad E."/>
            <person name="Sagayaradj S."/>
            <person name="Cavanaugh K."/>
            <person name="Han R."/>
            <person name="Bertier L."/>
            <person name="Beede B."/>
            <person name="Kafkas S."/>
            <person name="Golino D."/>
            <person name="Preece J."/>
            <person name="Michelmore R."/>
        </authorList>
    </citation>
    <scope>NUCLEOTIDE SEQUENCE [LARGE SCALE GENOMIC DNA]</scope>
</reference>
<accession>A0ACC1AIS5</accession>
<organism evidence="1 2">
    <name type="scientific">Pistacia atlantica</name>
    <dbReference type="NCBI Taxonomy" id="434234"/>
    <lineage>
        <taxon>Eukaryota</taxon>
        <taxon>Viridiplantae</taxon>
        <taxon>Streptophyta</taxon>
        <taxon>Embryophyta</taxon>
        <taxon>Tracheophyta</taxon>
        <taxon>Spermatophyta</taxon>
        <taxon>Magnoliopsida</taxon>
        <taxon>eudicotyledons</taxon>
        <taxon>Gunneridae</taxon>
        <taxon>Pentapetalae</taxon>
        <taxon>rosids</taxon>
        <taxon>malvids</taxon>
        <taxon>Sapindales</taxon>
        <taxon>Anacardiaceae</taxon>
        <taxon>Pistacia</taxon>
    </lineage>
</organism>
<proteinExistence type="predicted"/>
<evidence type="ECO:0000313" key="1">
    <source>
        <dbReference type="EMBL" id="KAJ0086571.1"/>
    </source>
</evidence>
<evidence type="ECO:0000313" key="2">
    <source>
        <dbReference type="Proteomes" id="UP001164250"/>
    </source>
</evidence>
<name>A0ACC1AIS5_9ROSI</name>
<comment type="caution">
    <text evidence="1">The sequence shown here is derived from an EMBL/GenBank/DDBJ whole genome shotgun (WGS) entry which is preliminary data.</text>
</comment>